<organism evidence="1 2">
    <name type="scientific">Pontiella desulfatans</name>
    <dbReference type="NCBI Taxonomy" id="2750659"/>
    <lineage>
        <taxon>Bacteria</taxon>
        <taxon>Pseudomonadati</taxon>
        <taxon>Kiritimatiellota</taxon>
        <taxon>Kiritimatiellia</taxon>
        <taxon>Kiritimatiellales</taxon>
        <taxon>Pontiellaceae</taxon>
        <taxon>Pontiella</taxon>
    </lineage>
</organism>
<keyword evidence="2" id="KW-1185">Reference proteome</keyword>
<evidence type="ECO:0000313" key="2">
    <source>
        <dbReference type="Proteomes" id="UP000366872"/>
    </source>
</evidence>
<accession>A0A6C2U4H9</accession>
<evidence type="ECO:0000313" key="1">
    <source>
        <dbReference type="EMBL" id="VGO14739.1"/>
    </source>
</evidence>
<proteinExistence type="predicted"/>
<sequence length="50" mass="5584">MEALWLTPLATVMRCQAAYMERMGQRVDWEAGKLKKILELLEDAGDGSAS</sequence>
<gene>
    <name evidence="1" type="ORF">PDESU_03308</name>
</gene>
<dbReference type="AlphaFoldDB" id="A0A6C2U4H9"/>
<reference evidence="1 2" key="1">
    <citation type="submission" date="2019-04" db="EMBL/GenBank/DDBJ databases">
        <authorList>
            <person name="Van Vliet M D."/>
        </authorList>
    </citation>
    <scope>NUCLEOTIDE SEQUENCE [LARGE SCALE GENOMIC DNA]</scope>
    <source>
        <strain evidence="1 2">F1</strain>
    </source>
</reference>
<dbReference type="RefSeq" id="WP_168442330.1">
    <property type="nucleotide sequence ID" value="NZ_CAAHFG010000002.1"/>
</dbReference>
<dbReference type="Proteomes" id="UP000366872">
    <property type="component" value="Unassembled WGS sequence"/>
</dbReference>
<dbReference type="EMBL" id="CAAHFG010000002">
    <property type="protein sequence ID" value="VGO14739.1"/>
    <property type="molecule type" value="Genomic_DNA"/>
</dbReference>
<protein>
    <submittedName>
        <fullName evidence="1">Uncharacterized protein</fullName>
    </submittedName>
</protein>
<name>A0A6C2U4H9_PONDE</name>